<dbReference type="FunFam" id="3.40.50.1110:FF:000002">
    <property type="entry name" value="isoamyl acetate-hydrolyzing esterase 1 homolog"/>
    <property type="match status" value="1"/>
</dbReference>
<dbReference type="AlphaFoldDB" id="S8DCN0"/>
<dbReference type="Pfam" id="PF13472">
    <property type="entry name" value="Lipase_GDSL_2"/>
    <property type="match status" value="1"/>
</dbReference>
<feature type="domain" description="SGNH hydrolase-type esterase" evidence="3">
    <location>
        <begin position="13"/>
        <end position="199"/>
    </location>
</feature>
<accession>S8DCN0</accession>
<feature type="non-terminal residue" evidence="4">
    <location>
        <position position="1"/>
    </location>
</feature>
<dbReference type="Proteomes" id="UP000015453">
    <property type="component" value="Unassembled WGS sequence"/>
</dbReference>
<dbReference type="OrthoDB" id="671439at2759"/>
<name>S8DCN0_9LAMI</name>
<evidence type="ECO:0000256" key="1">
    <source>
        <dbReference type="ARBA" id="ARBA00008668"/>
    </source>
</evidence>
<keyword evidence="2" id="KW-0378">Hydrolase</keyword>
<dbReference type="InterPro" id="IPR036514">
    <property type="entry name" value="SGNH_hydro_sf"/>
</dbReference>
<dbReference type="Gene3D" id="3.40.50.1110">
    <property type="entry name" value="SGNH hydrolase"/>
    <property type="match status" value="1"/>
</dbReference>
<evidence type="ECO:0000313" key="4">
    <source>
        <dbReference type="EMBL" id="EPS60568.1"/>
    </source>
</evidence>
<organism evidence="4 5">
    <name type="scientific">Genlisea aurea</name>
    <dbReference type="NCBI Taxonomy" id="192259"/>
    <lineage>
        <taxon>Eukaryota</taxon>
        <taxon>Viridiplantae</taxon>
        <taxon>Streptophyta</taxon>
        <taxon>Embryophyta</taxon>
        <taxon>Tracheophyta</taxon>
        <taxon>Spermatophyta</taxon>
        <taxon>Magnoliopsida</taxon>
        <taxon>eudicotyledons</taxon>
        <taxon>Gunneridae</taxon>
        <taxon>Pentapetalae</taxon>
        <taxon>asterids</taxon>
        <taxon>lamiids</taxon>
        <taxon>Lamiales</taxon>
        <taxon>Lentibulariaceae</taxon>
        <taxon>Genlisea</taxon>
    </lineage>
</organism>
<proteinExistence type="inferred from homology"/>
<evidence type="ECO:0000259" key="3">
    <source>
        <dbReference type="Pfam" id="PF13472"/>
    </source>
</evidence>
<protein>
    <recommendedName>
        <fullName evidence="3">SGNH hydrolase-type esterase domain-containing protein</fullName>
    </recommendedName>
</protein>
<dbReference type="PANTHER" id="PTHR14209">
    <property type="entry name" value="ISOAMYL ACETATE-HYDROLYZING ESTERASE 1"/>
    <property type="match status" value="1"/>
</dbReference>
<sequence>KMVGPGRPEIVLFGSSVVQMSFNVGGWGAILSDLYARKADFKLRGYSGWNSRMALEILHKLFPKDAVVKPSLVIVYFGGNDATNPHPSGLGSHVPLHEYVENMRKIILHLKSLSDSTHVICMSTPPVNEAQILKVFGSGFEDQARKNENCRVYAEALVDLCKELGVEGINLYTALQQRREDWAEVSFIDGMHLSAEGSKAVVREILKVIKGADWKPSLYWLEMEPEFPEGSPYYVVAPDGKSTVNVSPHVCSWQKEWVDI</sequence>
<dbReference type="InterPro" id="IPR013830">
    <property type="entry name" value="SGNH_hydro"/>
</dbReference>
<gene>
    <name evidence="4" type="ORF">M569_14235</name>
</gene>
<keyword evidence="5" id="KW-1185">Reference proteome</keyword>
<dbReference type="InterPro" id="IPR045136">
    <property type="entry name" value="Iah1-like"/>
</dbReference>
<comment type="caution">
    <text evidence="4">The sequence shown here is derived from an EMBL/GenBank/DDBJ whole genome shotgun (WGS) entry which is preliminary data.</text>
</comment>
<dbReference type="CDD" id="cd01838">
    <property type="entry name" value="Isoamyl_acetate_hydrolase_like"/>
    <property type="match status" value="1"/>
</dbReference>
<evidence type="ECO:0000313" key="5">
    <source>
        <dbReference type="Proteomes" id="UP000015453"/>
    </source>
</evidence>
<reference evidence="4 5" key="1">
    <citation type="journal article" date="2013" name="BMC Genomics">
        <title>The miniature genome of a carnivorous plant Genlisea aurea contains a low number of genes and short non-coding sequences.</title>
        <authorList>
            <person name="Leushkin E.V."/>
            <person name="Sutormin R.A."/>
            <person name="Nabieva E.R."/>
            <person name="Penin A.A."/>
            <person name="Kondrashov A.S."/>
            <person name="Logacheva M.D."/>
        </authorList>
    </citation>
    <scope>NUCLEOTIDE SEQUENCE [LARGE SCALE GENOMIC DNA]</scope>
</reference>
<dbReference type="EMBL" id="AUSU01007470">
    <property type="protein sequence ID" value="EPS60568.1"/>
    <property type="molecule type" value="Genomic_DNA"/>
</dbReference>
<evidence type="ECO:0000256" key="2">
    <source>
        <dbReference type="ARBA" id="ARBA00022801"/>
    </source>
</evidence>
<dbReference type="SUPFAM" id="SSF52266">
    <property type="entry name" value="SGNH hydrolase"/>
    <property type="match status" value="1"/>
</dbReference>
<dbReference type="PANTHER" id="PTHR14209:SF10">
    <property type="entry name" value="SGNH HYDROLASE-TYPE ESTERASE DOMAIN-CONTAINING PROTEIN"/>
    <property type="match status" value="1"/>
</dbReference>
<dbReference type="GO" id="GO:0016787">
    <property type="term" value="F:hydrolase activity"/>
    <property type="evidence" value="ECO:0007669"/>
    <property type="project" value="UniProtKB-KW"/>
</dbReference>
<comment type="similarity">
    <text evidence="1">Belongs to the 'GDSL' lipolytic enzyme family.</text>
</comment>